<keyword evidence="2" id="KW-1185">Reference proteome</keyword>
<reference evidence="1 2" key="1">
    <citation type="submission" date="2020-08" db="EMBL/GenBank/DDBJ databases">
        <title>Genomic Encyclopedia of Type Strains, Phase IV (KMG-V): Genome sequencing to study the core and pangenomes of soil and plant-associated prokaryotes.</title>
        <authorList>
            <person name="Whitman W."/>
        </authorList>
    </citation>
    <scope>NUCLEOTIDE SEQUENCE [LARGE SCALE GENOMIC DNA]</scope>
    <source>
        <strain evidence="1 2">SEMIA 4084</strain>
    </source>
</reference>
<protein>
    <submittedName>
        <fullName evidence="1">Uncharacterized protein</fullName>
    </submittedName>
</protein>
<name>A0A7W8U8W9_9HYPH</name>
<proteinExistence type="predicted"/>
<sequence>MEPLAPPVDPQVFSHIRVVMGMVISLSMAGC</sequence>
<organism evidence="1 2">
    <name type="scientific">Rhizobium giardinii</name>
    <dbReference type="NCBI Taxonomy" id="56731"/>
    <lineage>
        <taxon>Bacteria</taxon>
        <taxon>Pseudomonadati</taxon>
        <taxon>Pseudomonadota</taxon>
        <taxon>Alphaproteobacteria</taxon>
        <taxon>Hyphomicrobiales</taxon>
        <taxon>Rhizobiaceae</taxon>
        <taxon>Rhizobium/Agrobacterium group</taxon>
        <taxon>Rhizobium</taxon>
    </lineage>
</organism>
<gene>
    <name evidence="1" type="ORF">GGD55_001546</name>
</gene>
<evidence type="ECO:0000313" key="1">
    <source>
        <dbReference type="EMBL" id="MBB5534863.1"/>
    </source>
</evidence>
<dbReference type="EMBL" id="JACHBK010000003">
    <property type="protein sequence ID" value="MBB5534863.1"/>
    <property type="molecule type" value="Genomic_DNA"/>
</dbReference>
<evidence type="ECO:0000313" key="2">
    <source>
        <dbReference type="Proteomes" id="UP000585507"/>
    </source>
</evidence>
<comment type="caution">
    <text evidence="1">The sequence shown here is derived from an EMBL/GenBank/DDBJ whole genome shotgun (WGS) entry which is preliminary data.</text>
</comment>
<accession>A0A7W8U8W9</accession>
<dbReference type="AlphaFoldDB" id="A0A7W8U8W9"/>
<dbReference type="Proteomes" id="UP000585507">
    <property type="component" value="Unassembled WGS sequence"/>
</dbReference>